<comment type="similarity">
    <text evidence="1">Belongs to the bacterial sugar transferase family.</text>
</comment>
<keyword evidence="2" id="KW-0472">Membrane</keyword>
<evidence type="ECO:0000256" key="2">
    <source>
        <dbReference type="SAM" id="Phobius"/>
    </source>
</evidence>
<dbReference type="PANTHER" id="PTHR30576:SF10">
    <property type="entry name" value="SLL5057 PROTEIN"/>
    <property type="match status" value="1"/>
</dbReference>
<name>A0A1F4ZC46_9BACT</name>
<dbReference type="InterPro" id="IPR003362">
    <property type="entry name" value="Bact_transf"/>
</dbReference>
<organism evidence="4 5">
    <name type="scientific">Candidatus Amesbacteria bacterium RIFCSPLOWO2_01_FULL_48_25</name>
    <dbReference type="NCBI Taxonomy" id="1797259"/>
    <lineage>
        <taxon>Bacteria</taxon>
        <taxon>Candidatus Amesiibacteriota</taxon>
    </lineage>
</organism>
<evidence type="ECO:0000313" key="5">
    <source>
        <dbReference type="Proteomes" id="UP000177080"/>
    </source>
</evidence>
<dbReference type="GO" id="GO:0016780">
    <property type="term" value="F:phosphotransferase activity, for other substituted phosphate groups"/>
    <property type="evidence" value="ECO:0007669"/>
    <property type="project" value="TreeGrafter"/>
</dbReference>
<dbReference type="Proteomes" id="UP000177080">
    <property type="component" value="Unassembled WGS sequence"/>
</dbReference>
<proteinExistence type="inferred from homology"/>
<evidence type="ECO:0000313" key="4">
    <source>
        <dbReference type="EMBL" id="OGD03476.1"/>
    </source>
</evidence>
<dbReference type="STRING" id="1797259.A2989_02505"/>
<protein>
    <recommendedName>
        <fullName evidence="3">Bacterial sugar transferase domain-containing protein</fullName>
    </recommendedName>
</protein>
<dbReference type="AlphaFoldDB" id="A0A1F4ZC46"/>
<gene>
    <name evidence="4" type="ORF">A2989_02505</name>
</gene>
<dbReference type="Pfam" id="PF02397">
    <property type="entry name" value="Bac_transf"/>
    <property type="match status" value="1"/>
</dbReference>
<accession>A0A1F4ZC46</accession>
<evidence type="ECO:0000259" key="3">
    <source>
        <dbReference type="Pfam" id="PF02397"/>
    </source>
</evidence>
<dbReference type="PANTHER" id="PTHR30576">
    <property type="entry name" value="COLANIC BIOSYNTHESIS UDP-GLUCOSE LIPID CARRIER TRANSFERASE"/>
    <property type="match status" value="1"/>
</dbReference>
<dbReference type="EMBL" id="MEXN01000006">
    <property type="protein sequence ID" value="OGD03476.1"/>
    <property type="molecule type" value="Genomic_DNA"/>
</dbReference>
<evidence type="ECO:0000256" key="1">
    <source>
        <dbReference type="ARBA" id="ARBA00006464"/>
    </source>
</evidence>
<reference evidence="4 5" key="1">
    <citation type="journal article" date="2016" name="Nat. Commun.">
        <title>Thousands of microbial genomes shed light on interconnected biogeochemical processes in an aquifer system.</title>
        <authorList>
            <person name="Anantharaman K."/>
            <person name="Brown C.T."/>
            <person name="Hug L.A."/>
            <person name="Sharon I."/>
            <person name="Castelle C.J."/>
            <person name="Probst A.J."/>
            <person name="Thomas B.C."/>
            <person name="Singh A."/>
            <person name="Wilkins M.J."/>
            <person name="Karaoz U."/>
            <person name="Brodie E.L."/>
            <person name="Williams K.H."/>
            <person name="Hubbard S.S."/>
            <person name="Banfield J.F."/>
        </authorList>
    </citation>
    <scope>NUCLEOTIDE SEQUENCE [LARGE SCALE GENOMIC DNA]</scope>
</reference>
<comment type="caution">
    <text evidence="4">The sequence shown here is derived from an EMBL/GenBank/DDBJ whole genome shotgun (WGS) entry which is preliminary data.</text>
</comment>
<feature type="transmembrane region" description="Helical" evidence="2">
    <location>
        <begin position="12"/>
        <end position="36"/>
    </location>
</feature>
<feature type="domain" description="Bacterial sugar transferase" evidence="3">
    <location>
        <begin position="10"/>
        <end position="216"/>
    </location>
</feature>
<keyword evidence="2" id="KW-1133">Transmembrane helix</keyword>
<keyword evidence="2" id="KW-0812">Transmembrane</keyword>
<sequence>MTGWQYSHLKRAIDIVSALVLGILSLPICVMTAIAIKLESPDGPIFADIPLRMGRNGLRFRLYKFRSMIPNAHALLRTDPKFKQLFEEYKKSSFKLHNDPRVTKIGKLIRKYSIDEIPQFINVLKGDMSIVGPRPYYPDEIEIQQEKYPHTKGLIKNALSVRPGITGHWQVNGRSDINFDKRIEMDAQYASIISNSLWSALWYDLKILFKTPLAVLSGRGAT</sequence>